<accession>A0A4D9EE55</accession>
<evidence type="ECO:0000256" key="1">
    <source>
        <dbReference type="SAM" id="MobiDB-lite"/>
    </source>
</evidence>
<feature type="compositionally biased region" description="Basic and acidic residues" evidence="1">
    <location>
        <begin position="1"/>
        <end position="27"/>
    </location>
</feature>
<name>A0A4D9EE55_9SAUR</name>
<dbReference type="Proteomes" id="UP000297703">
    <property type="component" value="Unassembled WGS sequence"/>
</dbReference>
<gene>
    <name evidence="2" type="ORF">DR999_PMT07243</name>
</gene>
<dbReference type="AlphaFoldDB" id="A0A4D9EE55"/>
<protein>
    <submittedName>
        <fullName evidence="2">Splicing factor 3B subunit 5</fullName>
    </submittedName>
</protein>
<feature type="region of interest" description="Disordered" evidence="1">
    <location>
        <begin position="68"/>
        <end position="88"/>
    </location>
</feature>
<evidence type="ECO:0000313" key="2">
    <source>
        <dbReference type="EMBL" id="TFK09671.1"/>
    </source>
</evidence>
<reference evidence="2 3" key="2">
    <citation type="submission" date="2019-04" db="EMBL/GenBank/DDBJ databases">
        <title>The genome sequence of big-headed turtle.</title>
        <authorList>
            <person name="Gong S."/>
        </authorList>
    </citation>
    <scope>NUCLEOTIDE SEQUENCE [LARGE SCALE GENOMIC DNA]</scope>
    <source>
        <strain evidence="2">DO16091913</strain>
        <tissue evidence="2">Muscle</tissue>
    </source>
</reference>
<proteinExistence type="predicted"/>
<dbReference type="EMBL" id="QXTE01000050">
    <property type="protein sequence ID" value="TFK09671.1"/>
    <property type="molecule type" value="Genomic_DNA"/>
</dbReference>
<reference evidence="2 3" key="1">
    <citation type="submission" date="2019-04" db="EMBL/GenBank/DDBJ databases">
        <title>Draft genome of the big-headed turtle Platysternon megacephalum.</title>
        <authorList>
            <person name="Gong S."/>
        </authorList>
    </citation>
    <scope>NUCLEOTIDE SEQUENCE [LARGE SCALE GENOMIC DNA]</scope>
    <source>
        <strain evidence="2">DO16091913</strain>
        <tissue evidence="2">Muscle</tissue>
    </source>
</reference>
<feature type="region of interest" description="Disordered" evidence="1">
    <location>
        <begin position="1"/>
        <end position="32"/>
    </location>
</feature>
<evidence type="ECO:0000313" key="3">
    <source>
        <dbReference type="Proteomes" id="UP000297703"/>
    </source>
</evidence>
<comment type="caution">
    <text evidence="2">The sequence shown here is derived from an EMBL/GenBank/DDBJ whole genome shotgun (WGS) entry which is preliminary data.</text>
</comment>
<keyword evidence="3" id="KW-1185">Reference proteome</keyword>
<organism evidence="2 3">
    <name type="scientific">Platysternon megacephalum</name>
    <name type="common">big-headed turtle</name>
    <dbReference type="NCBI Taxonomy" id="55544"/>
    <lineage>
        <taxon>Eukaryota</taxon>
        <taxon>Metazoa</taxon>
        <taxon>Chordata</taxon>
        <taxon>Craniata</taxon>
        <taxon>Vertebrata</taxon>
        <taxon>Euteleostomi</taxon>
        <taxon>Archelosauria</taxon>
        <taxon>Testudinata</taxon>
        <taxon>Testudines</taxon>
        <taxon>Cryptodira</taxon>
        <taxon>Durocryptodira</taxon>
        <taxon>Testudinoidea</taxon>
        <taxon>Platysternidae</taxon>
        <taxon>Platysternon</taxon>
    </lineage>
</organism>
<sequence>MKIKGENEKEDEKEGHKAVGETRRGNQEEVQQLGLRWPKARTQIIPTGIQAAISRESGIWAAAAVWSQQLDSQQPDRKNTLTLKKSKKNRSEGTIRLSVLDCKQKMAAFQLFPAKEDAIHEVTPRTSPIRV</sequence>